<organism evidence="1 2">
    <name type="scientific">Dendrobium thyrsiflorum</name>
    <name type="common">Pinecone-like raceme dendrobium</name>
    <name type="synonym">Orchid</name>
    <dbReference type="NCBI Taxonomy" id="117978"/>
    <lineage>
        <taxon>Eukaryota</taxon>
        <taxon>Viridiplantae</taxon>
        <taxon>Streptophyta</taxon>
        <taxon>Embryophyta</taxon>
        <taxon>Tracheophyta</taxon>
        <taxon>Spermatophyta</taxon>
        <taxon>Magnoliopsida</taxon>
        <taxon>Liliopsida</taxon>
        <taxon>Asparagales</taxon>
        <taxon>Orchidaceae</taxon>
        <taxon>Epidendroideae</taxon>
        <taxon>Malaxideae</taxon>
        <taxon>Dendrobiinae</taxon>
        <taxon>Dendrobium</taxon>
    </lineage>
</organism>
<evidence type="ECO:0000313" key="2">
    <source>
        <dbReference type="Proteomes" id="UP001552299"/>
    </source>
</evidence>
<dbReference type="AlphaFoldDB" id="A0ABD0TZI2"/>
<gene>
    <name evidence="1" type="ORF">M5K25_027255</name>
</gene>
<dbReference type="Proteomes" id="UP001552299">
    <property type="component" value="Unassembled WGS sequence"/>
</dbReference>
<comment type="caution">
    <text evidence="1">The sequence shown here is derived from an EMBL/GenBank/DDBJ whole genome shotgun (WGS) entry which is preliminary data.</text>
</comment>
<dbReference type="EMBL" id="JANQDX010000019">
    <property type="protein sequence ID" value="KAL0905079.1"/>
    <property type="molecule type" value="Genomic_DNA"/>
</dbReference>
<dbReference type="PANTHER" id="PTHR34196:SF2">
    <property type="entry name" value="OS02G0697700 PROTEIN"/>
    <property type="match status" value="1"/>
</dbReference>
<protein>
    <submittedName>
        <fullName evidence="1">Uncharacterized protein</fullName>
    </submittedName>
</protein>
<evidence type="ECO:0000313" key="1">
    <source>
        <dbReference type="EMBL" id="KAL0905079.1"/>
    </source>
</evidence>
<name>A0ABD0TZI2_DENTH</name>
<keyword evidence="2" id="KW-1185">Reference proteome</keyword>
<proteinExistence type="predicted"/>
<sequence>MPKQGFPCPPFSCRPRHGCRFTWPHLDRRLGYPVVLRGNRPLFSCLLLSSLSHLFGAPVSNGQSVGKREALSWLALFAYSHFHVLGDQPIRSVGWSGYGHLPFFLVLIQAKWFGFSFESGEKKKKKKKRRIWLESSLASLRGADTGGLRAQLERAQSMEVNIPIPVSTTHGFEVAVEFKPVEHPIEPLNHDQPVRCPMPEPSILNFQLDDDSG</sequence>
<dbReference type="PANTHER" id="PTHR34196">
    <property type="entry name" value="OS02G0697700 PROTEIN"/>
    <property type="match status" value="1"/>
</dbReference>
<reference evidence="1 2" key="1">
    <citation type="journal article" date="2024" name="Plant Biotechnol. J.">
        <title>Dendrobium thyrsiflorum genome and its molecular insights into genes involved in important horticultural traits.</title>
        <authorList>
            <person name="Chen B."/>
            <person name="Wang J.Y."/>
            <person name="Zheng P.J."/>
            <person name="Li K.L."/>
            <person name="Liang Y.M."/>
            <person name="Chen X.F."/>
            <person name="Zhang C."/>
            <person name="Zhao X."/>
            <person name="He X."/>
            <person name="Zhang G.Q."/>
            <person name="Liu Z.J."/>
            <person name="Xu Q."/>
        </authorList>
    </citation>
    <scope>NUCLEOTIDE SEQUENCE [LARGE SCALE GENOMIC DNA]</scope>
    <source>
        <strain evidence="1">GZMU011</strain>
    </source>
</reference>
<accession>A0ABD0TZI2</accession>